<evidence type="ECO:0000313" key="2">
    <source>
        <dbReference type="EMBL" id="OKL44338.1"/>
    </source>
</evidence>
<feature type="domain" description="N-acetyltransferase" evidence="1">
    <location>
        <begin position="10"/>
        <end position="172"/>
    </location>
</feature>
<evidence type="ECO:0000259" key="1">
    <source>
        <dbReference type="PROSITE" id="PS51186"/>
    </source>
</evidence>
<accession>A0A1U7JI19</accession>
<dbReference type="InterPro" id="IPR016181">
    <property type="entry name" value="Acyl_CoA_acyltransferase"/>
</dbReference>
<dbReference type="STRING" id="197461.A3843_08015"/>
<sequence length="184" mass="20217">MLPTLKTSRLILRPFSIDDVVNLTDYLGDVRVSRMLGPIPFPYTDKDAREWVTFNEKVDLSDTINWAIDDGTGLVGVIGAHGLAGSNSFGYWLGQPFWGKGYMSEAARVALAHIFNAYPTVDALRAHAFNDNPASQAVLQKVGFRPAGQSIETSRARPGAEIPSTRFELTRVQFLAEKLDTSDA</sequence>
<dbReference type="RefSeq" id="WP_051268871.1">
    <property type="nucleotide sequence ID" value="NZ_LVVZ01000014.1"/>
</dbReference>
<reference evidence="2 3" key="1">
    <citation type="submission" date="2016-03" db="EMBL/GenBank/DDBJ databases">
        <title>Genome sequence of Nesiotobacter sp. nov., a moderately halophilic alphaproteobacterium isolated from the Yellow Sea, China.</title>
        <authorList>
            <person name="Zhang G."/>
            <person name="Zhang R."/>
        </authorList>
    </citation>
    <scope>NUCLEOTIDE SEQUENCE [LARGE SCALE GENOMIC DNA]</scope>
    <source>
        <strain evidence="2 3">WB1-6</strain>
    </source>
</reference>
<protein>
    <recommendedName>
        <fullName evidence="1">N-acetyltransferase domain-containing protein</fullName>
    </recommendedName>
</protein>
<dbReference type="Pfam" id="PF13302">
    <property type="entry name" value="Acetyltransf_3"/>
    <property type="match status" value="1"/>
</dbReference>
<dbReference type="Proteomes" id="UP000185783">
    <property type="component" value="Unassembled WGS sequence"/>
</dbReference>
<organism evidence="2 3">
    <name type="scientific">Pseudovibrio exalbescens</name>
    <dbReference type="NCBI Taxonomy" id="197461"/>
    <lineage>
        <taxon>Bacteria</taxon>
        <taxon>Pseudomonadati</taxon>
        <taxon>Pseudomonadota</taxon>
        <taxon>Alphaproteobacteria</taxon>
        <taxon>Hyphomicrobiales</taxon>
        <taxon>Stappiaceae</taxon>
        <taxon>Pseudovibrio</taxon>
    </lineage>
</organism>
<gene>
    <name evidence="2" type="ORF">A3843_08015</name>
</gene>
<dbReference type="InterPro" id="IPR000182">
    <property type="entry name" value="GNAT_dom"/>
</dbReference>
<dbReference type="PROSITE" id="PS51186">
    <property type="entry name" value="GNAT"/>
    <property type="match status" value="1"/>
</dbReference>
<evidence type="ECO:0000313" key="3">
    <source>
        <dbReference type="Proteomes" id="UP000185783"/>
    </source>
</evidence>
<dbReference type="GO" id="GO:0016747">
    <property type="term" value="F:acyltransferase activity, transferring groups other than amino-acyl groups"/>
    <property type="evidence" value="ECO:0007669"/>
    <property type="project" value="InterPro"/>
</dbReference>
<dbReference type="PANTHER" id="PTHR43328:SF1">
    <property type="entry name" value="N-ACETYLTRANSFERASE DOMAIN-CONTAINING PROTEIN"/>
    <property type="match status" value="1"/>
</dbReference>
<proteinExistence type="predicted"/>
<dbReference type="PANTHER" id="PTHR43328">
    <property type="entry name" value="ACETYLTRANSFERASE-RELATED"/>
    <property type="match status" value="1"/>
</dbReference>
<dbReference type="AlphaFoldDB" id="A0A1U7JI19"/>
<name>A0A1U7JI19_9HYPH</name>
<dbReference type="Gene3D" id="3.40.630.30">
    <property type="match status" value="1"/>
</dbReference>
<dbReference type="EMBL" id="LVVZ01000014">
    <property type="protein sequence ID" value="OKL44338.1"/>
    <property type="molecule type" value="Genomic_DNA"/>
</dbReference>
<comment type="caution">
    <text evidence="2">The sequence shown here is derived from an EMBL/GenBank/DDBJ whole genome shotgun (WGS) entry which is preliminary data.</text>
</comment>
<dbReference type="SUPFAM" id="SSF55729">
    <property type="entry name" value="Acyl-CoA N-acyltransferases (Nat)"/>
    <property type="match status" value="1"/>
</dbReference>
<keyword evidence="3" id="KW-1185">Reference proteome</keyword>